<sequence>MQKDIKIYVDADGCPTVVKEIICRAAERQKVYTIFVANHFIKLPPSAYTSSLQVPAGFDVADNEIVKLCELNDIVVTSDIPLADEVIDKQAHVITFRGETLDKQNIKSRLNTRDFMETMRASGVQTSGPAPYGQRDKKAFADTLDRMLAKA</sequence>
<evidence type="ECO:0000256" key="1">
    <source>
        <dbReference type="ARBA" id="ARBA00008522"/>
    </source>
</evidence>
<reference evidence="3" key="1">
    <citation type="journal article" date="2014" name="Int. J. Syst. Evol. Microbiol.">
        <title>Complete genome sequence of Corynebacterium casei LMG S-19264T (=DSM 44701T), isolated from a smear-ripened cheese.</title>
        <authorList>
            <consortium name="US DOE Joint Genome Institute (JGI-PGF)"/>
            <person name="Walter F."/>
            <person name="Albersmeier A."/>
            <person name="Kalinowski J."/>
            <person name="Ruckert C."/>
        </authorList>
    </citation>
    <scope>NUCLEOTIDE SEQUENCE</scope>
    <source>
        <strain evidence="3">NBRC 110023</strain>
    </source>
</reference>
<dbReference type="Pfam" id="PF02639">
    <property type="entry name" value="DUF188"/>
    <property type="match status" value="1"/>
</dbReference>
<dbReference type="AlphaFoldDB" id="A0AA37WJG3"/>
<dbReference type="PANTHER" id="PTHR35146:SF1">
    <property type="entry name" value="UPF0178 PROTEIN YAII"/>
    <property type="match status" value="1"/>
</dbReference>
<evidence type="ECO:0000256" key="2">
    <source>
        <dbReference type="HAMAP-Rule" id="MF_00489"/>
    </source>
</evidence>
<reference evidence="3" key="2">
    <citation type="submission" date="2023-01" db="EMBL/GenBank/DDBJ databases">
        <title>Draft genome sequence of Agaribacter marinus strain NBRC 110023.</title>
        <authorList>
            <person name="Sun Q."/>
            <person name="Mori K."/>
        </authorList>
    </citation>
    <scope>NUCLEOTIDE SEQUENCE</scope>
    <source>
        <strain evidence="3">NBRC 110023</strain>
    </source>
</reference>
<dbReference type="InterPro" id="IPR003791">
    <property type="entry name" value="UPF0178"/>
</dbReference>
<comment type="similarity">
    <text evidence="1 2">Belongs to the UPF0178 family.</text>
</comment>
<dbReference type="NCBIfam" id="NF001095">
    <property type="entry name" value="PRK00124.1"/>
    <property type="match status" value="1"/>
</dbReference>
<gene>
    <name evidence="3" type="ORF">GCM10007852_10220</name>
</gene>
<comment type="caution">
    <text evidence="3">The sequence shown here is derived from an EMBL/GenBank/DDBJ whole genome shotgun (WGS) entry which is preliminary data.</text>
</comment>
<name>A0AA37WJG3_9ALTE</name>
<dbReference type="PANTHER" id="PTHR35146">
    <property type="entry name" value="UPF0178 PROTEIN YAII"/>
    <property type="match status" value="1"/>
</dbReference>
<evidence type="ECO:0000313" key="3">
    <source>
        <dbReference type="EMBL" id="GLR70114.1"/>
    </source>
</evidence>
<evidence type="ECO:0000313" key="4">
    <source>
        <dbReference type="Proteomes" id="UP001156601"/>
    </source>
</evidence>
<keyword evidence="4" id="KW-1185">Reference proteome</keyword>
<proteinExistence type="inferred from homology"/>
<organism evidence="3 4">
    <name type="scientific">Agaribacter marinus</name>
    <dbReference type="NCBI Taxonomy" id="1431249"/>
    <lineage>
        <taxon>Bacteria</taxon>
        <taxon>Pseudomonadati</taxon>
        <taxon>Pseudomonadota</taxon>
        <taxon>Gammaproteobacteria</taxon>
        <taxon>Alteromonadales</taxon>
        <taxon>Alteromonadaceae</taxon>
        <taxon>Agaribacter</taxon>
    </lineage>
</organism>
<dbReference type="EMBL" id="BSOT01000005">
    <property type="protein sequence ID" value="GLR70114.1"/>
    <property type="molecule type" value="Genomic_DNA"/>
</dbReference>
<accession>A0AA37WJG3</accession>
<dbReference type="CDD" id="cd18720">
    <property type="entry name" value="PIN_YqxD-like"/>
    <property type="match status" value="1"/>
</dbReference>
<dbReference type="HAMAP" id="MF_00489">
    <property type="entry name" value="UPF0178"/>
    <property type="match status" value="1"/>
</dbReference>
<protein>
    <recommendedName>
        <fullName evidence="2">UPF0178 protein GCM10007852_10220</fullName>
    </recommendedName>
</protein>
<dbReference type="Proteomes" id="UP001156601">
    <property type="component" value="Unassembled WGS sequence"/>
</dbReference>